<evidence type="ECO:0000313" key="2">
    <source>
        <dbReference type="EMBL" id="MFC3442986.1"/>
    </source>
</evidence>
<evidence type="ECO:0000313" key="3">
    <source>
        <dbReference type="Proteomes" id="UP001595681"/>
    </source>
</evidence>
<keyword evidence="3" id="KW-1185">Reference proteome</keyword>
<comment type="caution">
    <text evidence="2">The sequence shown here is derived from an EMBL/GenBank/DDBJ whole genome shotgun (WGS) entry which is preliminary data.</text>
</comment>
<gene>
    <name evidence="2" type="ORF">ACFOKF_17580</name>
</gene>
<feature type="signal peptide" evidence="1">
    <location>
        <begin position="1"/>
        <end position="21"/>
    </location>
</feature>
<dbReference type="RefSeq" id="WP_380797299.1">
    <property type="nucleotide sequence ID" value="NZ_JBHRVU010000004.1"/>
</dbReference>
<evidence type="ECO:0000256" key="1">
    <source>
        <dbReference type="SAM" id="SignalP"/>
    </source>
</evidence>
<protein>
    <submittedName>
        <fullName evidence="2">Uncharacterized protein</fullName>
    </submittedName>
</protein>
<keyword evidence="1" id="KW-0732">Signal</keyword>
<proteinExistence type="predicted"/>
<dbReference type="Proteomes" id="UP001595681">
    <property type="component" value="Unassembled WGS sequence"/>
</dbReference>
<organism evidence="2 3">
    <name type="scientific">Sphingobium rhizovicinum</name>
    <dbReference type="NCBI Taxonomy" id="432308"/>
    <lineage>
        <taxon>Bacteria</taxon>
        <taxon>Pseudomonadati</taxon>
        <taxon>Pseudomonadota</taxon>
        <taxon>Alphaproteobacteria</taxon>
        <taxon>Sphingomonadales</taxon>
        <taxon>Sphingomonadaceae</taxon>
        <taxon>Sphingobium</taxon>
    </lineage>
</organism>
<reference evidence="3" key="1">
    <citation type="journal article" date="2019" name="Int. J. Syst. Evol. Microbiol.">
        <title>The Global Catalogue of Microorganisms (GCM) 10K type strain sequencing project: providing services to taxonomists for standard genome sequencing and annotation.</title>
        <authorList>
            <consortium name="The Broad Institute Genomics Platform"/>
            <consortium name="The Broad Institute Genome Sequencing Center for Infectious Disease"/>
            <person name="Wu L."/>
            <person name="Ma J."/>
        </authorList>
    </citation>
    <scope>NUCLEOTIDE SEQUENCE [LARGE SCALE GENOMIC DNA]</scope>
    <source>
        <strain evidence="3">CCM 7491</strain>
    </source>
</reference>
<dbReference type="EMBL" id="JBHRVU010000004">
    <property type="protein sequence ID" value="MFC3442986.1"/>
    <property type="molecule type" value="Genomic_DNA"/>
</dbReference>
<accession>A0ABV7NHM9</accession>
<feature type="chain" id="PRO_5046044940" evidence="1">
    <location>
        <begin position="22"/>
        <end position="149"/>
    </location>
</feature>
<name>A0ABV7NHM9_9SPHN</name>
<sequence length="149" mass="16485">MRLMMPAALLLSLALPAVAQAQGAAKAADGPLKVENYYRIQWGGMGEFLRVYHKQHEALLREMMRQGYISDVVMEMPFTHMGGSTRWDVRTTITYKHGADGVGAGEAYKAAMAAAKARMFPDKAAFDAEEARRMAVTQDHWDVVLEPAP</sequence>